<reference evidence="2 3" key="1">
    <citation type="submission" date="2020-07" db="EMBL/GenBank/DDBJ databases">
        <title>Sequencing the genomes of 1000 actinobacteria strains.</title>
        <authorList>
            <person name="Klenk H.-P."/>
        </authorList>
    </citation>
    <scope>NUCLEOTIDE SEQUENCE [LARGE SCALE GENOMIC DNA]</scope>
    <source>
        <strain evidence="2 3">DSM 18448</strain>
    </source>
</reference>
<feature type="transmembrane region" description="Helical" evidence="1">
    <location>
        <begin position="213"/>
        <end position="235"/>
    </location>
</feature>
<keyword evidence="1" id="KW-0812">Transmembrane</keyword>
<dbReference type="EMBL" id="JACBZH010000001">
    <property type="protein sequence ID" value="NYH87724.1"/>
    <property type="molecule type" value="Genomic_DNA"/>
</dbReference>
<protein>
    <recommendedName>
        <fullName evidence="4">Oligosaccharide repeat unit polymerase</fullName>
    </recommendedName>
</protein>
<organism evidence="2 3">
    <name type="scientific">Actinopolymorpha rutila</name>
    <dbReference type="NCBI Taxonomy" id="446787"/>
    <lineage>
        <taxon>Bacteria</taxon>
        <taxon>Bacillati</taxon>
        <taxon>Actinomycetota</taxon>
        <taxon>Actinomycetes</taxon>
        <taxon>Propionibacteriales</taxon>
        <taxon>Actinopolymorphaceae</taxon>
        <taxon>Actinopolymorpha</taxon>
    </lineage>
</organism>
<evidence type="ECO:0000313" key="2">
    <source>
        <dbReference type="EMBL" id="NYH87724.1"/>
    </source>
</evidence>
<feature type="transmembrane region" description="Helical" evidence="1">
    <location>
        <begin position="393"/>
        <end position="413"/>
    </location>
</feature>
<dbReference type="Proteomes" id="UP000579605">
    <property type="component" value="Unassembled WGS sequence"/>
</dbReference>
<keyword evidence="1" id="KW-0472">Membrane</keyword>
<name>A0A852Z426_9ACTN</name>
<feature type="transmembrane region" description="Helical" evidence="1">
    <location>
        <begin position="370"/>
        <end position="387"/>
    </location>
</feature>
<feature type="transmembrane region" description="Helical" evidence="1">
    <location>
        <begin position="339"/>
        <end position="358"/>
    </location>
</feature>
<feature type="transmembrane region" description="Helical" evidence="1">
    <location>
        <begin position="107"/>
        <end position="125"/>
    </location>
</feature>
<dbReference type="RefSeq" id="WP_179785743.1">
    <property type="nucleotide sequence ID" value="NZ_BAAARR010000034.1"/>
</dbReference>
<evidence type="ECO:0008006" key="4">
    <source>
        <dbReference type="Google" id="ProtNLM"/>
    </source>
</evidence>
<comment type="caution">
    <text evidence="2">The sequence shown here is derived from an EMBL/GenBank/DDBJ whole genome shotgun (WGS) entry which is preliminary data.</text>
</comment>
<evidence type="ECO:0000256" key="1">
    <source>
        <dbReference type="SAM" id="Phobius"/>
    </source>
</evidence>
<keyword evidence="1" id="KW-1133">Transmembrane helix</keyword>
<feature type="transmembrane region" description="Helical" evidence="1">
    <location>
        <begin position="35"/>
        <end position="52"/>
    </location>
</feature>
<feature type="transmembrane region" description="Helical" evidence="1">
    <location>
        <begin position="165"/>
        <end position="182"/>
    </location>
</feature>
<keyword evidence="3" id="KW-1185">Reference proteome</keyword>
<gene>
    <name evidence="2" type="ORF">F4554_000362</name>
</gene>
<dbReference type="AlphaFoldDB" id="A0A852Z426"/>
<feature type="transmembrane region" description="Helical" evidence="1">
    <location>
        <begin position="68"/>
        <end position="87"/>
    </location>
</feature>
<evidence type="ECO:0000313" key="3">
    <source>
        <dbReference type="Proteomes" id="UP000579605"/>
    </source>
</evidence>
<accession>A0A852Z426</accession>
<proteinExistence type="predicted"/>
<feature type="transmembrane region" description="Helical" evidence="1">
    <location>
        <begin position="137"/>
        <end position="159"/>
    </location>
</feature>
<sequence>MSFSLSTALLVDSAVVAACAAGFFRNRHRRHSHPAFIYLIFHVMLFTFRGWAIRQGSPTFSELSEAEVVRALLAADVFLLSATFGWLMPTPAKWSETPTSPRELRPAVVTGVAVFLMPIGLYFLATRTYTSGSGTESVALSTSYEIFAVTWPGLLLLGLVYVKGFRWYLLCPLAMYLCFMGLQSQDRFRVILPLILLGQIWLDRKGRRWPTKLIVAGMVAVFPVFVAMDAIGASYRTGSLTPQVVSQEVGRGIGESFSGGSNDQLGLDALGVVMAQSDRYGVPLYGEGYVNVLFLPIPRPLWPDKPVLNEAVVKLSTSDRPLSAQGAVLTMPGSLYVDFRWVGLTLVAFLLARAGLWVYCRAYAHGMGSAFHFAYLLVAASLIQIYRDSLTSLVTFLLVNSAPLVVILVVNMLHKPQRRVLVAEAQVKG</sequence>